<keyword evidence="4 9" id="KW-1133">Transmembrane helix</keyword>
<dbReference type="Pfam" id="PF09976">
    <property type="entry name" value="TPR_21"/>
    <property type="match status" value="1"/>
</dbReference>
<keyword evidence="12" id="KW-1185">Reference proteome</keyword>
<comment type="similarity">
    <text evidence="7">Belongs to the YfgM family.</text>
</comment>
<sequence>MSELDELEQGERVRNWLRQNGSTIVTGVALGVAMIFGWQWWQGSRVEHRLTAATHYEALVEAAERGERDTVQALAGTLAQGYADTPYAVLAALRLAEAQATAGENEAALATLEAASGKSPDPALNELLQLRSARLEIALGRHEQALTRLARVGDAYAALAHELRGDAHLALGRAGEALAAYQEALTRMDAAAPARPIVQMKHDDLAAAAGSAES</sequence>
<dbReference type="Gene3D" id="1.25.40.10">
    <property type="entry name" value="Tetratricopeptide repeat domain"/>
    <property type="match status" value="1"/>
</dbReference>
<reference evidence="11 12" key="1">
    <citation type="submission" date="2020-08" db="EMBL/GenBank/DDBJ databases">
        <title>Genomic Encyclopedia of Type Strains, Phase IV (KMG-IV): sequencing the most valuable type-strain genomes for metagenomic binning, comparative biology and taxonomic classification.</title>
        <authorList>
            <person name="Goeker M."/>
        </authorList>
    </citation>
    <scope>NUCLEOTIDE SEQUENCE [LARGE SCALE GENOMIC DNA]</scope>
    <source>
        <strain evidence="11 12">DSM 25897</strain>
    </source>
</reference>
<dbReference type="InterPro" id="IPR011990">
    <property type="entry name" value="TPR-like_helical_dom_sf"/>
</dbReference>
<dbReference type="PIRSF" id="PIRSF006170">
    <property type="entry name" value="YfgM"/>
    <property type="match status" value="1"/>
</dbReference>
<evidence type="ECO:0000259" key="10">
    <source>
        <dbReference type="Pfam" id="PF09976"/>
    </source>
</evidence>
<evidence type="ECO:0000313" key="12">
    <source>
        <dbReference type="Proteomes" id="UP000519004"/>
    </source>
</evidence>
<comment type="subcellular location">
    <subcellularLocation>
        <location evidence="1">Cell membrane</location>
        <topology evidence="1">Single-pass type II membrane protein</topology>
    </subcellularLocation>
</comment>
<dbReference type="Proteomes" id="UP000519004">
    <property type="component" value="Unassembled WGS sequence"/>
</dbReference>
<name>A0A7W7XYU6_9GAMM</name>
<evidence type="ECO:0000256" key="7">
    <source>
        <dbReference type="ARBA" id="ARBA00024197"/>
    </source>
</evidence>
<dbReference type="PANTHER" id="PTHR38035">
    <property type="entry name" value="UPF0070 PROTEIN YFGM"/>
    <property type="match status" value="1"/>
</dbReference>
<dbReference type="InterPro" id="IPR026039">
    <property type="entry name" value="YfgM"/>
</dbReference>
<dbReference type="SUPFAM" id="SSF48452">
    <property type="entry name" value="TPR-like"/>
    <property type="match status" value="1"/>
</dbReference>
<evidence type="ECO:0000256" key="6">
    <source>
        <dbReference type="ARBA" id="ARBA00023186"/>
    </source>
</evidence>
<evidence type="ECO:0000256" key="3">
    <source>
        <dbReference type="ARBA" id="ARBA00022692"/>
    </source>
</evidence>
<evidence type="ECO:0000256" key="4">
    <source>
        <dbReference type="ARBA" id="ARBA00022989"/>
    </source>
</evidence>
<protein>
    <recommendedName>
        <fullName evidence="8">Ancillary SecYEG translocon subunit</fullName>
    </recommendedName>
</protein>
<dbReference type="PANTHER" id="PTHR38035:SF1">
    <property type="entry name" value="ANCILLARY SECYEG TRANSLOCON SUBUNIT"/>
    <property type="match status" value="1"/>
</dbReference>
<keyword evidence="3 9" id="KW-0812">Transmembrane</keyword>
<evidence type="ECO:0000256" key="2">
    <source>
        <dbReference type="ARBA" id="ARBA00022475"/>
    </source>
</evidence>
<accession>A0A7W7XYU6</accession>
<evidence type="ECO:0000256" key="1">
    <source>
        <dbReference type="ARBA" id="ARBA00004401"/>
    </source>
</evidence>
<dbReference type="AlphaFoldDB" id="A0A7W7XYU6"/>
<dbReference type="EMBL" id="JACHHX010000004">
    <property type="protein sequence ID" value="MBB5014947.1"/>
    <property type="molecule type" value="Genomic_DNA"/>
</dbReference>
<gene>
    <name evidence="11" type="ORF">HNQ58_000824</name>
</gene>
<dbReference type="InterPro" id="IPR018704">
    <property type="entry name" value="SecYEG/CpoB_TPR"/>
</dbReference>
<evidence type="ECO:0000256" key="5">
    <source>
        <dbReference type="ARBA" id="ARBA00023136"/>
    </source>
</evidence>
<dbReference type="GO" id="GO:0044877">
    <property type="term" value="F:protein-containing complex binding"/>
    <property type="evidence" value="ECO:0007669"/>
    <property type="project" value="InterPro"/>
</dbReference>
<dbReference type="GO" id="GO:0005886">
    <property type="term" value="C:plasma membrane"/>
    <property type="evidence" value="ECO:0007669"/>
    <property type="project" value="UniProtKB-SubCell"/>
</dbReference>
<comment type="caution">
    <text evidence="11">The sequence shown here is derived from an EMBL/GenBank/DDBJ whole genome shotgun (WGS) entry which is preliminary data.</text>
</comment>
<evidence type="ECO:0000256" key="9">
    <source>
        <dbReference type="SAM" id="Phobius"/>
    </source>
</evidence>
<evidence type="ECO:0000256" key="8">
    <source>
        <dbReference type="ARBA" id="ARBA00024235"/>
    </source>
</evidence>
<dbReference type="RefSeq" id="WP_183947515.1">
    <property type="nucleotide sequence ID" value="NZ_JACHHX010000004.1"/>
</dbReference>
<keyword evidence="5 9" id="KW-0472">Membrane</keyword>
<organism evidence="11 12">
    <name type="scientific">Rehaibacterium terrae</name>
    <dbReference type="NCBI Taxonomy" id="1341696"/>
    <lineage>
        <taxon>Bacteria</taxon>
        <taxon>Pseudomonadati</taxon>
        <taxon>Pseudomonadota</taxon>
        <taxon>Gammaproteobacteria</taxon>
        <taxon>Lysobacterales</taxon>
        <taxon>Lysobacteraceae</taxon>
        <taxon>Rehaibacterium</taxon>
    </lineage>
</organism>
<evidence type="ECO:0000313" key="11">
    <source>
        <dbReference type="EMBL" id="MBB5014947.1"/>
    </source>
</evidence>
<keyword evidence="2" id="KW-1003">Cell membrane</keyword>
<proteinExistence type="inferred from homology"/>
<feature type="transmembrane region" description="Helical" evidence="9">
    <location>
        <begin position="21"/>
        <end position="41"/>
    </location>
</feature>
<feature type="domain" description="Ancillary SecYEG translocon subunit/Cell division coordinator CpoB TPR" evidence="10">
    <location>
        <begin position="14"/>
        <end position="206"/>
    </location>
</feature>
<keyword evidence="6" id="KW-0143">Chaperone</keyword>